<dbReference type="AlphaFoldDB" id="A0A4D9CQC4"/>
<keyword evidence="4" id="KW-1185">Reference proteome</keyword>
<sequence>MHRVAFGAMALASLSAYTSAGSVEECLAPATFSASKDYFPSAAGATVDEARKFTIEYDQGYKVLTNKAGKRQYVLYRCGAPEPDVSALTLPAGYERRILSVPAQKAVTAETVSYDFLNLLQNDKTDMGVTDRLISLSPYSVDACAQKALTCSNNVMSPGLNAAVPGWGAKPEEYDALMNEANVYFDFSESYKGTGATDKTVIFSATSETSLLGRGEWLKFAAAFFNLDGVAEQKFDRTREKYYELSDAAKANPSRPKVSFVNVDTYGDSTVDYFMIDVAGYKRSAVLDAGGYIANVEDFVGAPNVSFPSTMRAARWAVPKEAGAEREAAIKAFAANLKDTDILIDERYSPSVLSRDESLAAYGLSGNDKEYPFIAHGKLYRQDRTGSATGSAWFESGVSRPDIVLMDFIKVIQPSTPAVASHERVFLRDLAQGETKQVVTAAECERGYPVCGLSLADKAAAICPSDQFKTCSDGSKVFLTPSSDCTRFQACPMRSMSDYTGLPASSNIILAVFMSFVGLVLIAAGFYFGRKKARATSPGGLTPNGNAATLH</sequence>
<keyword evidence="1" id="KW-1133">Transmembrane helix</keyword>
<evidence type="ECO:0000256" key="1">
    <source>
        <dbReference type="SAM" id="Phobius"/>
    </source>
</evidence>
<keyword evidence="1" id="KW-0472">Membrane</keyword>
<evidence type="ECO:0000313" key="4">
    <source>
        <dbReference type="Proteomes" id="UP000355283"/>
    </source>
</evidence>
<name>A0A4D9CQC4_9STRA</name>
<dbReference type="PANTHER" id="PTHR38360:SF1">
    <property type="entry name" value="F12P19.7"/>
    <property type="match status" value="1"/>
</dbReference>
<reference evidence="3 4" key="1">
    <citation type="submission" date="2019-01" db="EMBL/GenBank/DDBJ databases">
        <title>Nuclear Genome Assembly of the Microalgal Biofuel strain Nannochloropsis salina CCMP1776.</title>
        <authorList>
            <person name="Hovde B."/>
        </authorList>
    </citation>
    <scope>NUCLEOTIDE SEQUENCE [LARGE SCALE GENOMIC DNA]</scope>
    <source>
        <strain evidence="3 4">CCMP1776</strain>
    </source>
</reference>
<accession>A0A4D9CQC4</accession>
<feature type="signal peptide" evidence="2">
    <location>
        <begin position="1"/>
        <end position="20"/>
    </location>
</feature>
<keyword evidence="2" id="KW-0732">Signal</keyword>
<dbReference type="Proteomes" id="UP000355283">
    <property type="component" value="Unassembled WGS sequence"/>
</dbReference>
<comment type="caution">
    <text evidence="3">The sequence shown here is derived from an EMBL/GenBank/DDBJ whole genome shotgun (WGS) entry which is preliminary data.</text>
</comment>
<feature type="transmembrane region" description="Helical" evidence="1">
    <location>
        <begin position="508"/>
        <end position="528"/>
    </location>
</feature>
<proteinExistence type="predicted"/>
<keyword evidence="1" id="KW-0812">Transmembrane</keyword>
<evidence type="ECO:0008006" key="5">
    <source>
        <dbReference type="Google" id="ProtNLM"/>
    </source>
</evidence>
<dbReference type="PANTHER" id="PTHR38360">
    <property type="entry name" value="OS03G0120000 PROTEIN"/>
    <property type="match status" value="1"/>
</dbReference>
<organism evidence="3 4">
    <name type="scientific">Nannochloropsis salina CCMP1776</name>
    <dbReference type="NCBI Taxonomy" id="1027361"/>
    <lineage>
        <taxon>Eukaryota</taxon>
        <taxon>Sar</taxon>
        <taxon>Stramenopiles</taxon>
        <taxon>Ochrophyta</taxon>
        <taxon>Eustigmatophyceae</taxon>
        <taxon>Eustigmatales</taxon>
        <taxon>Monodopsidaceae</taxon>
        <taxon>Microchloropsis</taxon>
        <taxon>Microchloropsis salina</taxon>
    </lineage>
</organism>
<feature type="chain" id="PRO_5020033866" description="Periplasmic binding protein" evidence="2">
    <location>
        <begin position="21"/>
        <end position="551"/>
    </location>
</feature>
<dbReference type="OrthoDB" id="409848at2759"/>
<evidence type="ECO:0000313" key="3">
    <source>
        <dbReference type="EMBL" id="TFJ80684.1"/>
    </source>
</evidence>
<evidence type="ECO:0000256" key="2">
    <source>
        <dbReference type="SAM" id="SignalP"/>
    </source>
</evidence>
<protein>
    <recommendedName>
        <fullName evidence="5">Periplasmic binding protein</fullName>
    </recommendedName>
</protein>
<dbReference type="EMBL" id="SDOX01000158">
    <property type="protein sequence ID" value="TFJ80684.1"/>
    <property type="molecule type" value="Genomic_DNA"/>
</dbReference>
<gene>
    <name evidence="3" type="ORF">NSK_007861</name>
</gene>